<reference evidence="1" key="2">
    <citation type="journal article" date="2015" name="Data Brief">
        <title>Shoot transcriptome of the giant reed, Arundo donax.</title>
        <authorList>
            <person name="Barrero R.A."/>
            <person name="Guerrero F.D."/>
            <person name="Moolhuijzen P."/>
            <person name="Goolsby J.A."/>
            <person name="Tidwell J."/>
            <person name="Bellgard S.E."/>
            <person name="Bellgard M.I."/>
        </authorList>
    </citation>
    <scope>NUCLEOTIDE SEQUENCE</scope>
    <source>
        <tissue evidence="1">Shoot tissue taken approximately 20 cm above the soil surface</tissue>
    </source>
</reference>
<dbReference type="EMBL" id="GBRH01261191">
    <property type="protein sequence ID" value="JAD36704.1"/>
    <property type="molecule type" value="Transcribed_RNA"/>
</dbReference>
<organism evidence="1">
    <name type="scientific">Arundo donax</name>
    <name type="common">Giant reed</name>
    <name type="synonym">Donax arundinaceus</name>
    <dbReference type="NCBI Taxonomy" id="35708"/>
    <lineage>
        <taxon>Eukaryota</taxon>
        <taxon>Viridiplantae</taxon>
        <taxon>Streptophyta</taxon>
        <taxon>Embryophyta</taxon>
        <taxon>Tracheophyta</taxon>
        <taxon>Spermatophyta</taxon>
        <taxon>Magnoliopsida</taxon>
        <taxon>Liliopsida</taxon>
        <taxon>Poales</taxon>
        <taxon>Poaceae</taxon>
        <taxon>PACMAD clade</taxon>
        <taxon>Arundinoideae</taxon>
        <taxon>Arundineae</taxon>
        <taxon>Arundo</taxon>
    </lineage>
</organism>
<evidence type="ECO:0000313" key="1">
    <source>
        <dbReference type="EMBL" id="JAD36704.1"/>
    </source>
</evidence>
<protein>
    <submittedName>
        <fullName evidence="1">Uncharacterized protein</fullName>
    </submittedName>
</protein>
<name>A0A0A8ZBC0_ARUDO</name>
<reference evidence="1" key="1">
    <citation type="submission" date="2014-09" db="EMBL/GenBank/DDBJ databases">
        <authorList>
            <person name="Magalhaes I.L.F."/>
            <person name="Oliveira U."/>
            <person name="Santos F.R."/>
            <person name="Vidigal T.H.D.A."/>
            <person name="Brescovit A.D."/>
            <person name="Santos A.J."/>
        </authorList>
    </citation>
    <scope>NUCLEOTIDE SEQUENCE</scope>
    <source>
        <tissue evidence="1">Shoot tissue taken approximately 20 cm above the soil surface</tissue>
    </source>
</reference>
<sequence>MGLKLGLLVKEKAGTLSINNTQNAVLSVKQNYQATTQEDSVREL</sequence>
<accession>A0A0A8ZBC0</accession>
<proteinExistence type="predicted"/>
<dbReference type="AlphaFoldDB" id="A0A0A8ZBC0"/>